<dbReference type="EC" id="2.7.7.6" evidence="2"/>
<dbReference type="SUPFAM" id="SSF63562">
    <property type="entry name" value="RPB6/omega subunit-like"/>
    <property type="match status" value="1"/>
</dbReference>
<evidence type="ECO:0000256" key="3">
    <source>
        <dbReference type="ARBA" id="ARBA00022478"/>
    </source>
</evidence>
<evidence type="ECO:0000313" key="9">
    <source>
        <dbReference type="EMBL" id="SVC69519.1"/>
    </source>
</evidence>
<sequence length="140" mass="16026">QYDLVLLAKERTAQLNAGDPPLVEKDNDKNTVISLREIGEGKVSIKTLEDSAINRLRKQQEDSTELEELEDEREDKFDQMYKGEISKSGTAILPSKRIRRIPEKIFSESKSSNDDKKNENEEKSEKKAEIKSAIEENQSE</sequence>
<dbReference type="PANTHER" id="PTHR34476:SF1">
    <property type="entry name" value="DNA-DIRECTED RNA POLYMERASE SUBUNIT OMEGA"/>
    <property type="match status" value="1"/>
</dbReference>
<dbReference type="InterPro" id="IPR036161">
    <property type="entry name" value="RPB6/omega-like_sf"/>
</dbReference>
<evidence type="ECO:0000256" key="7">
    <source>
        <dbReference type="ARBA" id="ARBA00048552"/>
    </source>
</evidence>
<feature type="compositionally biased region" description="Acidic residues" evidence="8">
    <location>
        <begin position="62"/>
        <end position="73"/>
    </location>
</feature>
<evidence type="ECO:0000256" key="6">
    <source>
        <dbReference type="ARBA" id="ARBA00023163"/>
    </source>
</evidence>
<dbReference type="GO" id="GO:0003899">
    <property type="term" value="F:DNA-directed RNA polymerase activity"/>
    <property type="evidence" value="ECO:0007669"/>
    <property type="project" value="UniProtKB-EC"/>
</dbReference>
<protein>
    <recommendedName>
        <fullName evidence="2">DNA-directed RNA polymerase</fullName>
        <ecNumber evidence="2">2.7.7.6</ecNumber>
    </recommendedName>
</protein>
<evidence type="ECO:0000256" key="8">
    <source>
        <dbReference type="SAM" id="MobiDB-lite"/>
    </source>
</evidence>
<evidence type="ECO:0000256" key="5">
    <source>
        <dbReference type="ARBA" id="ARBA00022695"/>
    </source>
</evidence>
<keyword evidence="4" id="KW-0808">Transferase</keyword>
<dbReference type="InterPro" id="IPR003716">
    <property type="entry name" value="DNA-dir_RNA_pol_omega"/>
</dbReference>
<evidence type="ECO:0000256" key="1">
    <source>
        <dbReference type="ARBA" id="ARBA00006711"/>
    </source>
</evidence>
<gene>
    <name evidence="9" type="ORF">METZ01_LOCUS322373</name>
</gene>
<dbReference type="EMBL" id="UINC01105525">
    <property type="protein sequence ID" value="SVC69519.1"/>
    <property type="molecule type" value="Genomic_DNA"/>
</dbReference>
<name>A0A382P7X4_9ZZZZ</name>
<dbReference type="InterPro" id="IPR006110">
    <property type="entry name" value="Pol_omega/Rpo6/RPB6"/>
</dbReference>
<dbReference type="GO" id="GO:0006351">
    <property type="term" value="P:DNA-templated transcription"/>
    <property type="evidence" value="ECO:0007669"/>
    <property type="project" value="InterPro"/>
</dbReference>
<evidence type="ECO:0000256" key="4">
    <source>
        <dbReference type="ARBA" id="ARBA00022679"/>
    </source>
</evidence>
<dbReference type="GO" id="GO:0000428">
    <property type="term" value="C:DNA-directed RNA polymerase complex"/>
    <property type="evidence" value="ECO:0007669"/>
    <property type="project" value="UniProtKB-KW"/>
</dbReference>
<dbReference type="NCBIfam" id="TIGR00690">
    <property type="entry name" value="rpoZ"/>
    <property type="match status" value="1"/>
</dbReference>
<keyword evidence="3" id="KW-0240">DNA-directed RNA polymerase</keyword>
<accession>A0A382P7X4</accession>
<comment type="catalytic activity">
    <reaction evidence="7">
        <text>RNA(n) + a ribonucleoside 5'-triphosphate = RNA(n+1) + diphosphate</text>
        <dbReference type="Rhea" id="RHEA:21248"/>
        <dbReference type="Rhea" id="RHEA-COMP:14527"/>
        <dbReference type="Rhea" id="RHEA-COMP:17342"/>
        <dbReference type="ChEBI" id="CHEBI:33019"/>
        <dbReference type="ChEBI" id="CHEBI:61557"/>
        <dbReference type="ChEBI" id="CHEBI:140395"/>
        <dbReference type="EC" id="2.7.7.6"/>
    </reaction>
</comment>
<evidence type="ECO:0000256" key="2">
    <source>
        <dbReference type="ARBA" id="ARBA00012418"/>
    </source>
</evidence>
<dbReference type="PANTHER" id="PTHR34476">
    <property type="entry name" value="DNA-DIRECTED RNA POLYMERASE SUBUNIT OMEGA"/>
    <property type="match status" value="1"/>
</dbReference>
<dbReference type="AlphaFoldDB" id="A0A382P7X4"/>
<dbReference type="Pfam" id="PF01192">
    <property type="entry name" value="RNA_pol_Rpb6"/>
    <property type="match status" value="1"/>
</dbReference>
<reference evidence="9" key="1">
    <citation type="submission" date="2018-05" db="EMBL/GenBank/DDBJ databases">
        <authorList>
            <person name="Lanie J.A."/>
            <person name="Ng W.-L."/>
            <person name="Kazmierczak K.M."/>
            <person name="Andrzejewski T.M."/>
            <person name="Davidsen T.M."/>
            <person name="Wayne K.J."/>
            <person name="Tettelin H."/>
            <person name="Glass J.I."/>
            <person name="Rusch D."/>
            <person name="Podicherti R."/>
            <person name="Tsui H.-C.T."/>
            <person name="Winkler M.E."/>
        </authorList>
    </citation>
    <scope>NUCLEOTIDE SEQUENCE</scope>
</reference>
<feature type="region of interest" description="Disordered" evidence="8">
    <location>
        <begin position="57"/>
        <end position="140"/>
    </location>
</feature>
<feature type="compositionally biased region" description="Basic and acidic residues" evidence="8">
    <location>
        <begin position="100"/>
        <end position="134"/>
    </location>
</feature>
<keyword evidence="5" id="KW-0548">Nucleotidyltransferase</keyword>
<proteinExistence type="inferred from homology"/>
<keyword evidence="6" id="KW-0804">Transcription</keyword>
<feature type="compositionally biased region" description="Basic and acidic residues" evidence="8">
    <location>
        <begin position="74"/>
        <end position="85"/>
    </location>
</feature>
<comment type="similarity">
    <text evidence="1">Belongs to the RNA polymerase subunit omega family.</text>
</comment>
<dbReference type="GO" id="GO:0003677">
    <property type="term" value="F:DNA binding"/>
    <property type="evidence" value="ECO:0007669"/>
    <property type="project" value="InterPro"/>
</dbReference>
<feature type="non-terminal residue" evidence="9">
    <location>
        <position position="1"/>
    </location>
</feature>
<organism evidence="9">
    <name type="scientific">marine metagenome</name>
    <dbReference type="NCBI Taxonomy" id="408172"/>
    <lineage>
        <taxon>unclassified sequences</taxon>
        <taxon>metagenomes</taxon>
        <taxon>ecological metagenomes</taxon>
    </lineage>
</organism>
<dbReference type="Gene3D" id="3.90.940.10">
    <property type="match status" value="1"/>
</dbReference>